<feature type="chain" id="PRO_5045216490" description="Cobalt transporter" evidence="1">
    <location>
        <begin position="33"/>
        <end position="154"/>
    </location>
</feature>
<keyword evidence="3" id="KW-1185">Reference proteome</keyword>
<reference evidence="2 3" key="1">
    <citation type="submission" date="2024-05" db="EMBL/GenBank/DDBJ databases">
        <title>Roseateles sp. 2.12 16S ribosomal RNA gene Genome sequencing and assembly.</title>
        <authorList>
            <person name="Woo H."/>
        </authorList>
    </citation>
    <scope>NUCLEOTIDE SEQUENCE [LARGE SCALE GENOMIC DNA]</scope>
    <source>
        <strain evidence="2 3">2.12</strain>
    </source>
</reference>
<evidence type="ECO:0000313" key="3">
    <source>
        <dbReference type="Proteomes" id="UP001462640"/>
    </source>
</evidence>
<keyword evidence="1" id="KW-0732">Signal</keyword>
<sequence length="154" mass="16292">MMTTIQRTTKRRLAAAMLFVWLFALVSGMANACALGGSSAVLVLGEAVSHHHDGAASSHGHHDHDDDEIAVESNAPEPQDHGEACQKFCDDERSTVNVVAKDLGSPGSLLPVLIQFTTLAWTPGVAQIAEVLPADVPPCVTGPPIPIRLLRLTI</sequence>
<dbReference type="Proteomes" id="UP001462640">
    <property type="component" value="Unassembled WGS sequence"/>
</dbReference>
<organism evidence="2 3">
    <name type="scientific">Roseateles flavus</name>
    <dbReference type="NCBI Taxonomy" id="3149041"/>
    <lineage>
        <taxon>Bacteria</taxon>
        <taxon>Pseudomonadati</taxon>
        <taxon>Pseudomonadota</taxon>
        <taxon>Betaproteobacteria</taxon>
        <taxon>Burkholderiales</taxon>
        <taxon>Sphaerotilaceae</taxon>
        <taxon>Roseateles</taxon>
    </lineage>
</organism>
<evidence type="ECO:0008006" key="4">
    <source>
        <dbReference type="Google" id="ProtNLM"/>
    </source>
</evidence>
<evidence type="ECO:0000313" key="2">
    <source>
        <dbReference type="EMBL" id="MEO3713780.1"/>
    </source>
</evidence>
<feature type="signal peptide" evidence="1">
    <location>
        <begin position="1"/>
        <end position="32"/>
    </location>
</feature>
<evidence type="ECO:0000256" key="1">
    <source>
        <dbReference type="SAM" id="SignalP"/>
    </source>
</evidence>
<comment type="caution">
    <text evidence="2">The sequence shown here is derived from an EMBL/GenBank/DDBJ whole genome shotgun (WGS) entry which is preliminary data.</text>
</comment>
<accession>A0ABV0GFF8</accession>
<dbReference type="RefSeq" id="WP_347610508.1">
    <property type="nucleotide sequence ID" value="NZ_JBDPZC010000006.1"/>
</dbReference>
<gene>
    <name evidence="2" type="ORF">ABDJ40_13530</name>
</gene>
<name>A0ABV0GFF8_9BURK</name>
<dbReference type="EMBL" id="JBDPZC010000006">
    <property type="protein sequence ID" value="MEO3713780.1"/>
    <property type="molecule type" value="Genomic_DNA"/>
</dbReference>
<proteinExistence type="predicted"/>
<protein>
    <recommendedName>
        <fullName evidence="4">Cobalt transporter</fullName>
    </recommendedName>
</protein>